<dbReference type="PANTHER" id="PTHR30015:SF6">
    <property type="entry name" value="SLL1429 PROTEIN"/>
    <property type="match status" value="1"/>
</dbReference>
<dbReference type="Gene3D" id="3.40.1350.10">
    <property type="match status" value="1"/>
</dbReference>
<sequence length="242" mass="26538">MSPRSRGSRATSRRPPVRRRTRRPGRRSRRTDDRLTGRVVAVVLAAAVVVTLVNWLLAHWWVLPALAAIALLTGGGLLHQRRQNAGWEAVRARGLRYELAQLDALHHTRFEDAVRDLMHRDGCQDALRVGGGGDLGADVKATDPFGRRWVIQCKHRRDGLAGSAVGTPDLQILNGTARQVHGADIAVIVTNGRVTAPAVVFAEQQRLHVVDRHTLAAWASGSRPLWKLLGAVPPPRRPTSLS</sequence>
<gene>
    <name evidence="4" type="ORF">OG398_03675</name>
</gene>
<dbReference type="PANTHER" id="PTHR30015">
    <property type="entry name" value="MRR RESTRICTION SYSTEM PROTEIN"/>
    <property type="match status" value="1"/>
</dbReference>
<dbReference type="AlphaFoldDB" id="A0AAU2VKK4"/>
<dbReference type="EMBL" id="CP108313">
    <property type="protein sequence ID" value="WTW67443.1"/>
    <property type="molecule type" value="Genomic_DNA"/>
</dbReference>
<dbReference type="InterPro" id="IPR011335">
    <property type="entry name" value="Restrct_endonuc-II-like"/>
</dbReference>
<feature type="region of interest" description="Disordered" evidence="1">
    <location>
        <begin position="1"/>
        <end position="32"/>
    </location>
</feature>
<keyword evidence="2" id="KW-0812">Transmembrane</keyword>
<reference evidence="4" key="1">
    <citation type="submission" date="2022-10" db="EMBL/GenBank/DDBJ databases">
        <title>The complete genomes of actinobacterial strains from the NBC collection.</title>
        <authorList>
            <person name="Joergensen T.S."/>
            <person name="Alvarez Arevalo M."/>
            <person name="Sterndorff E.B."/>
            <person name="Faurdal D."/>
            <person name="Vuksanovic O."/>
            <person name="Mourched A.-S."/>
            <person name="Charusanti P."/>
            <person name="Shaw S."/>
            <person name="Blin K."/>
            <person name="Weber T."/>
        </authorList>
    </citation>
    <scope>NUCLEOTIDE SEQUENCE</scope>
    <source>
        <strain evidence="4">NBC_00008</strain>
    </source>
</reference>
<protein>
    <submittedName>
        <fullName evidence="4">Restriction endonuclease</fullName>
    </submittedName>
</protein>
<evidence type="ECO:0000259" key="3">
    <source>
        <dbReference type="Pfam" id="PF04471"/>
    </source>
</evidence>
<feature type="transmembrane region" description="Helical" evidence="2">
    <location>
        <begin position="35"/>
        <end position="55"/>
    </location>
</feature>
<keyword evidence="2" id="KW-1133">Transmembrane helix</keyword>
<keyword evidence="4" id="KW-0255">Endonuclease</keyword>
<dbReference type="InterPro" id="IPR007560">
    <property type="entry name" value="Restrct_endonuc_IV_Mrr"/>
</dbReference>
<keyword evidence="2" id="KW-0472">Membrane</keyword>
<dbReference type="Pfam" id="PF04471">
    <property type="entry name" value="Mrr_cat"/>
    <property type="match status" value="1"/>
</dbReference>
<dbReference type="InterPro" id="IPR052906">
    <property type="entry name" value="Type_IV_Methyl-Rstrct_Enzyme"/>
</dbReference>
<evidence type="ECO:0000256" key="1">
    <source>
        <dbReference type="SAM" id="MobiDB-lite"/>
    </source>
</evidence>
<evidence type="ECO:0000256" key="2">
    <source>
        <dbReference type="SAM" id="Phobius"/>
    </source>
</evidence>
<evidence type="ECO:0000313" key="4">
    <source>
        <dbReference type="EMBL" id="WTW67443.1"/>
    </source>
</evidence>
<feature type="domain" description="Restriction endonuclease type IV Mrr" evidence="3">
    <location>
        <begin position="102"/>
        <end position="218"/>
    </location>
</feature>
<proteinExistence type="predicted"/>
<feature type="compositionally biased region" description="Basic residues" evidence="1">
    <location>
        <begin position="11"/>
        <end position="29"/>
    </location>
</feature>
<dbReference type="GO" id="GO:0015666">
    <property type="term" value="F:restriction endodeoxyribonuclease activity"/>
    <property type="evidence" value="ECO:0007669"/>
    <property type="project" value="TreeGrafter"/>
</dbReference>
<dbReference type="GO" id="GO:0003677">
    <property type="term" value="F:DNA binding"/>
    <property type="evidence" value="ECO:0007669"/>
    <property type="project" value="InterPro"/>
</dbReference>
<dbReference type="SUPFAM" id="SSF52980">
    <property type="entry name" value="Restriction endonuclease-like"/>
    <property type="match status" value="1"/>
</dbReference>
<accession>A0AAU2VKK4</accession>
<keyword evidence="4" id="KW-0540">Nuclease</keyword>
<keyword evidence="4" id="KW-0378">Hydrolase</keyword>
<organism evidence="4">
    <name type="scientific">Streptomyces sp. NBC_00008</name>
    <dbReference type="NCBI Taxonomy" id="2903610"/>
    <lineage>
        <taxon>Bacteria</taxon>
        <taxon>Bacillati</taxon>
        <taxon>Actinomycetota</taxon>
        <taxon>Actinomycetes</taxon>
        <taxon>Kitasatosporales</taxon>
        <taxon>Streptomycetaceae</taxon>
        <taxon>Streptomyces</taxon>
    </lineage>
</organism>
<name>A0AAU2VKK4_9ACTN</name>
<feature type="transmembrane region" description="Helical" evidence="2">
    <location>
        <begin position="61"/>
        <end position="78"/>
    </location>
</feature>
<dbReference type="GO" id="GO:0009307">
    <property type="term" value="P:DNA restriction-modification system"/>
    <property type="evidence" value="ECO:0007669"/>
    <property type="project" value="InterPro"/>
</dbReference>
<dbReference type="InterPro" id="IPR011856">
    <property type="entry name" value="tRNA_endonuc-like_dom_sf"/>
</dbReference>